<evidence type="ECO:0000313" key="2">
    <source>
        <dbReference type="Proteomes" id="UP001218218"/>
    </source>
</evidence>
<keyword evidence="2" id="KW-1185">Reference proteome</keyword>
<gene>
    <name evidence="1" type="ORF">DFH08DRAFT_434711</name>
</gene>
<reference evidence="1" key="1">
    <citation type="submission" date="2023-03" db="EMBL/GenBank/DDBJ databases">
        <title>Massive genome expansion in bonnet fungi (Mycena s.s.) driven by repeated elements and novel gene families across ecological guilds.</title>
        <authorList>
            <consortium name="Lawrence Berkeley National Laboratory"/>
            <person name="Harder C.B."/>
            <person name="Miyauchi S."/>
            <person name="Viragh M."/>
            <person name="Kuo A."/>
            <person name="Thoen E."/>
            <person name="Andreopoulos B."/>
            <person name="Lu D."/>
            <person name="Skrede I."/>
            <person name="Drula E."/>
            <person name="Henrissat B."/>
            <person name="Morin E."/>
            <person name="Kohler A."/>
            <person name="Barry K."/>
            <person name="LaButti K."/>
            <person name="Morin E."/>
            <person name="Salamov A."/>
            <person name="Lipzen A."/>
            <person name="Mereny Z."/>
            <person name="Hegedus B."/>
            <person name="Baldrian P."/>
            <person name="Stursova M."/>
            <person name="Weitz H."/>
            <person name="Taylor A."/>
            <person name="Grigoriev I.V."/>
            <person name="Nagy L.G."/>
            <person name="Martin F."/>
            <person name="Kauserud H."/>
        </authorList>
    </citation>
    <scope>NUCLEOTIDE SEQUENCE</scope>
    <source>
        <strain evidence="1">CBHHK002</strain>
    </source>
</reference>
<dbReference type="AlphaFoldDB" id="A0AAD6ZA78"/>
<dbReference type="EMBL" id="JARIHO010000069">
    <property type="protein sequence ID" value="KAJ7312896.1"/>
    <property type="molecule type" value="Genomic_DNA"/>
</dbReference>
<proteinExistence type="predicted"/>
<evidence type="ECO:0008006" key="3">
    <source>
        <dbReference type="Google" id="ProtNLM"/>
    </source>
</evidence>
<dbReference type="Proteomes" id="UP001218218">
    <property type="component" value="Unassembled WGS sequence"/>
</dbReference>
<sequence length="152" mass="16774">MNANSSCNVCGTRFRSPFLPGPSDIADPQNMLRSNTLPIETSSLQRTISAAPAELLRYDGEIERIRNTLALLTADRDSLASYADGCRSALAPIRRLPTELLAEIFDMCEPSADYKESHSGEMDRLSKRYLLQLSQVSSLWHGIVMGTAKLLV</sequence>
<protein>
    <recommendedName>
        <fullName evidence="3">F-box domain-containing protein</fullName>
    </recommendedName>
</protein>
<accession>A0AAD6ZA78</accession>
<name>A0AAD6ZA78_9AGAR</name>
<comment type="caution">
    <text evidence="1">The sequence shown here is derived from an EMBL/GenBank/DDBJ whole genome shotgun (WGS) entry which is preliminary data.</text>
</comment>
<organism evidence="1 2">
    <name type="scientific">Mycena albidolilacea</name>
    <dbReference type="NCBI Taxonomy" id="1033008"/>
    <lineage>
        <taxon>Eukaryota</taxon>
        <taxon>Fungi</taxon>
        <taxon>Dikarya</taxon>
        <taxon>Basidiomycota</taxon>
        <taxon>Agaricomycotina</taxon>
        <taxon>Agaricomycetes</taxon>
        <taxon>Agaricomycetidae</taxon>
        <taxon>Agaricales</taxon>
        <taxon>Marasmiineae</taxon>
        <taxon>Mycenaceae</taxon>
        <taxon>Mycena</taxon>
    </lineage>
</organism>
<evidence type="ECO:0000313" key="1">
    <source>
        <dbReference type="EMBL" id="KAJ7312896.1"/>
    </source>
</evidence>